<keyword evidence="10" id="KW-0560">Oxidoreductase</keyword>
<dbReference type="PROSITE" id="PS00080">
    <property type="entry name" value="MULTICOPPER_OXIDASE2"/>
    <property type="match status" value="1"/>
</dbReference>
<dbReference type="Pfam" id="PF07731">
    <property type="entry name" value="Cu-oxidase_2"/>
    <property type="match status" value="1"/>
</dbReference>
<protein>
    <recommendedName>
        <fullName evidence="5">laccase</fullName>
        <ecNumber evidence="5">1.10.3.2</ecNumber>
    </recommendedName>
</protein>
<comment type="subcellular location">
    <subcellularLocation>
        <location evidence="3">Secreted</location>
        <location evidence="3">Extracellular space</location>
        <location evidence="3">Apoplast</location>
    </subcellularLocation>
</comment>
<keyword evidence="9" id="KW-0677">Repeat</keyword>
<evidence type="ECO:0000256" key="13">
    <source>
        <dbReference type="ARBA" id="ARBA00023185"/>
    </source>
</evidence>
<dbReference type="AlphaFoldDB" id="A0A2Z6MCA0"/>
<name>A0A2Z6MCA0_TRISU</name>
<evidence type="ECO:0000256" key="4">
    <source>
        <dbReference type="ARBA" id="ARBA00010609"/>
    </source>
</evidence>
<evidence type="ECO:0000256" key="11">
    <source>
        <dbReference type="ARBA" id="ARBA00023008"/>
    </source>
</evidence>
<evidence type="ECO:0000259" key="14">
    <source>
        <dbReference type="Pfam" id="PF00394"/>
    </source>
</evidence>
<evidence type="ECO:0000256" key="12">
    <source>
        <dbReference type="ARBA" id="ARBA00023180"/>
    </source>
</evidence>
<dbReference type="Proteomes" id="UP000242715">
    <property type="component" value="Unassembled WGS sequence"/>
</dbReference>
<dbReference type="EMBL" id="DF973395">
    <property type="protein sequence ID" value="GAU29418.1"/>
    <property type="molecule type" value="Genomic_DNA"/>
</dbReference>
<dbReference type="Pfam" id="PF00394">
    <property type="entry name" value="Cu-oxidase"/>
    <property type="match status" value="1"/>
</dbReference>
<evidence type="ECO:0000256" key="8">
    <source>
        <dbReference type="ARBA" id="ARBA00022723"/>
    </source>
</evidence>
<dbReference type="InterPro" id="IPR008972">
    <property type="entry name" value="Cupredoxin"/>
</dbReference>
<dbReference type="Gene3D" id="2.60.40.420">
    <property type="entry name" value="Cupredoxins - blue copper proteins"/>
    <property type="match status" value="2"/>
</dbReference>
<accession>A0A2Z6MCA0</accession>
<organism evidence="16 17">
    <name type="scientific">Trifolium subterraneum</name>
    <name type="common">Subterranean clover</name>
    <dbReference type="NCBI Taxonomy" id="3900"/>
    <lineage>
        <taxon>Eukaryota</taxon>
        <taxon>Viridiplantae</taxon>
        <taxon>Streptophyta</taxon>
        <taxon>Embryophyta</taxon>
        <taxon>Tracheophyta</taxon>
        <taxon>Spermatophyta</taxon>
        <taxon>Magnoliopsida</taxon>
        <taxon>eudicotyledons</taxon>
        <taxon>Gunneridae</taxon>
        <taxon>Pentapetalae</taxon>
        <taxon>rosids</taxon>
        <taxon>fabids</taxon>
        <taxon>Fabales</taxon>
        <taxon>Fabaceae</taxon>
        <taxon>Papilionoideae</taxon>
        <taxon>50 kb inversion clade</taxon>
        <taxon>NPAAA clade</taxon>
        <taxon>Hologalegina</taxon>
        <taxon>IRL clade</taxon>
        <taxon>Trifolieae</taxon>
        <taxon>Trifolium</taxon>
    </lineage>
</organism>
<keyword evidence="6" id="KW-0052">Apoplast</keyword>
<feature type="domain" description="Plastocyanin-like" evidence="14">
    <location>
        <begin position="4"/>
        <end position="107"/>
    </location>
</feature>
<evidence type="ECO:0000256" key="3">
    <source>
        <dbReference type="ARBA" id="ARBA00004271"/>
    </source>
</evidence>
<keyword evidence="17" id="KW-1185">Reference proteome</keyword>
<dbReference type="InterPro" id="IPR011706">
    <property type="entry name" value="Cu-oxidase_C"/>
</dbReference>
<evidence type="ECO:0000256" key="5">
    <source>
        <dbReference type="ARBA" id="ARBA00012297"/>
    </source>
</evidence>
<evidence type="ECO:0000256" key="1">
    <source>
        <dbReference type="ARBA" id="ARBA00000349"/>
    </source>
</evidence>
<dbReference type="PANTHER" id="PTHR11709:SF437">
    <property type="entry name" value="LACCASE"/>
    <property type="match status" value="1"/>
</dbReference>
<proteinExistence type="inferred from homology"/>
<dbReference type="GO" id="GO:0048046">
    <property type="term" value="C:apoplast"/>
    <property type="evidence" value="ECO:0007669"/>
    <property type="project" value="UniProtKB-SubCell"/>
</dbReference>
<dbReference type="InterPro" id="IPR001117">
    <property type="entry name" value="Cu-oxidase_2nd"/>
</dbReference>
<comment type="catalytic activity">
    <reaction evidence="1">
        <text>4 hydroquinone + O2 = 4 benzosemiquinone + 2 H2O</text>
        <dbReference type="Rhea" id="RHEA:11276"/>
        <dbReference type="ChEBI" id="CHEBI:15377"/>
        <dbReference type="ChEBI" id="CHEBI:15379"/>
        <dbReference type="ChEBI" id="CHEBI:17594"/>
        <dbReference type="ChEBI" id="CHEBI:17977"/>
        <dbReference type="EC" id="1.10.3.2"/>
    </reaction>
</comment>
<feature type="domain" description="Plastocyanin-like" evidence="15">
    <location>
        <begin position="218"/>
        <end position="247"/>
    </location>
</feature>
<evidence type="ECO:0000259" key="15">
    <source>
        <dbReference type="Pfam" id="PF07731"/>
    </source>
</evidence>
<sequence>MIDNAGTTIIPIHSGETNLIRVINAALNQPLFFTIANHKLTVVGADASYLKPFTTNILMLGPGQTTDVLITANQPPSRYYIAARAYQSAQNAPFDNTTTTAILQYHNSIKTKPIMPPLPAYNDTNAVTKFSRSFFSQREVEVPTEIDENLFFTIGLGLNNCPKNFRKRRCQGPNGTRFAASMNNVSFTLPNNISILQAHYDRIPGVFTTDFPANPPVKFDYTGAWIMHCHLDVHIGWGLATVLLVEDGVGELQSIEPPPLDLPLC</sequence>
<dbReference type="PROSITE" id="PS00079">
    <property type="entry name" value="MULTICOPPER_OXIDASE1"/>
    <property type="match status" value="1"/>
</dbReference>
<keyword evidence="12" id="KW-0325">Glycoprotein</keyword>
<gene>
    <name evidence="16" type="ORF">TSUD_149880</name>
</gene>
<evidence type="ECO:0000256" key="6">
    <source>
        <dbReference type="ARBA" id="ARBA00022523"/>
    </source>
</evidence>
<evidence type="ECO:0000313" key="17">
    <source>
        <dbReference type="Proteomes" id="UP000242715"/>
    </source>
</evidence>
<comment type="similarity">
    <text evidence="4">Belongs to the multicopper oxidase family.</text>
</comment>
<keyword evidence="8" id="KW-0479">Metal-binding</keyword>
<dbReference type="EC" id="1.10.3.2" evidence="5"/>
<dbReference type="InterPro" id="IPR002355">
    <property type="entry name" value="Cu_oxidase_Cu_BS"/>
</dbReference>
<evidence type="ECO:0000256" key="10">
    <source>
        <dbReference type="ARBA" id="ARBA00023002"/>
    </source>
</evidence>
<dbReference type="SUPFAM" id="SSF49503">
    <property type="entry name" value="Cupredoxins"/>
    <property type="match status" value="2"/>
</dbReference>
<evidence type="ECO:0000256" key="9">
    <source>
        <dbReference type="ARBA" id="ARBA00022737"/>
    </source>
</evidence>
<dbReference type="PANTHER" id="PTHR11709">
    <property type="entry name" value="MULTI-COPPER OXIDASE"/>
    <property type="match status" value="1"/>
</dbReference>
<evidence type="ECO:0000256" key="2">
    <source>
        <dbReference type="ARBA" id="ARBA00001935"/>
    </source>
</evidence>
<keyword evidence="11" id="KW-0186">Copper</keyword>
<evidence type="ECO:0000256" key="7">
    <source>
        <dbReference type="ARBA" id="ARBA00022525"/>
    </source>
</evidence>
<dbReference type="OrthoDB" id="2121828at2759"/>
<dbReference type="GO" id="GO:0005507">
    <property type="term" value="F:copper ion binding"/>
    <property type="evidence" value="ECO:0007669"/>
    <property type="project" value="InterPro"/>
</dbReference>
<comment type="cofactor">
    <cofactor evidence="2">
        <name>Cu cation</name>
        <dbReference type="ChEBI" id="CHEBI:23378"/>
    </cofactor>
</comment>
<dbReference type="CDD" id="cd13875">
    <property type="entry name" value="CuRO_2_LCC_plant"/>
    <property type="match status" value="1"/>
</dbReference>
<dbReference type="GO" id="GO:0052716">
    <property type="term" value="F:hydroquinone:oxygen oxidoreductase activity"/>
    <property type="evidence" value="ECO:0007669"/>
    <property type="project" value="UniProtKB-EC"/>
</dbReference>
<dbReference type="InterPro" id="IPR033138">
    <property type="entry name" value="Cu_oxidase_CS"/>
</dbReference>
<dbReference type="GO" id="GO:0046274">
    <property type="term" value="P:lignin catabolic process"/>
    <property type="evidence" value="ECO:0007669"/>
    <property type="project" value="UniProtKB-KW"/>
</dbReference>
<dbReference type="InterPro" id="IPR034285">
    <property type="entry name" value="CuRO_2_LCC"/>
</dbReference>
<keyword evidence="13" id="KW-0439">Lignin degradation</keyword>
<keyword evidence="7" id="KW-0964">Secreted</keyword>
<reference evidence="17" key="1">
    <citation type="journal article" date="2017" name="Front. Plant Sci.">
        <title>Climate Clever Clovers: New Paradigm to Reduce the Environmental Footprint of Ruminants by Breeding Low Methanogenic Forages Utilizing Haplotype Variation.</title>
        <authorList>
            <person name="Kaur P."/>
            <person name="Appels R."/>
            <person name="Bayer P.E."/>
            <person name="Keeble-Gagnere G."/>
            <person name="Wang J."/>
            <person name="Hirakawa H."/>
            <person name="Shirasawa K."/>
            <person name="Vercoe P."/>
            <person name="Stefanova K."/>
            <person name="Durmic Z."/>
            <person name="Nichols P."/>
            <person name="Revell C."/>
            <person name="Isobe S.N."/>
            <person name="Edwards D."/>
            <person name="Erskine W."/>
        </authorList>
    </citation>
    <scope>NUCLEOTIDE SEQUENCE [LARGE SCALE GENOMIC DNA]</scope>
    <source>
        <strain evidence="17">cv. Daliak</strain>
    </source>
</reference>
<evidence type="ECO:0000313" key="16">
    <source>
        <dbReference type="EMBL" id="GAU29418.1"/>
    </source>
</evidence>
<dbReference type="InterPro" id="IPR045087">
    <property type="entry name" value="Cu-oxidase_fam"/>
</dbReference>